<dbReference type="EMBL" id="CAWUPB010000857">
    <property type="protein sequence ID" value="CAK7327601.1"/>
    <property type="molecule type" value="Genomic_DNA"/>
</dbReference>
<name>A0AAV1R1J8_9ROSI</name>
<dbReference type="InterPro" id="IPR013899">
    <property type="entry name" value="DUF1771"/>
</dbReference>
<dbReference type="PANTHER" id="PTHR47872">
    <property type="entry name" value="NUCLEAR RNA EXPORT FACTOR SDE5-RELATED"/>
    <property type="match status" value="1"/>
</dbReference>
<evidence type="ECO:0000313" key="3">
    <source>
        <dbReference type="Proteomes" id="UP001314170"/>
    </source>
</evidence>
<sequence length="543" mass="60958">MEEISCMASSDVDKKDLGELFKVFGSEFSLQDISSAYVRTNCNKNLACEILCGMYGSNSTSANTGKSEAENAVSLKLASGGDSMRAVSSELSSKVFKMAPIGEKDTKEFKSKRYPVSMGTVSGVLGKEYAKPRSLTHRSVEVTKPLKLDSKDFPVSEVWSEKIPPSMLARQGTMQADIEEFIFKMLGDGFQLDMTLIQEVLGKASLSFTPKSCRCGYDVQKSIDELLDLSASTLEKSNDVVSVGAEESTKKRSGEESYSLQEQMQQLHGNLSGGAGLHEENFTDSQKREHRRAGLEREILQSLFDLPDRSEEGPKKRIVRRSNAFGKPVVAPLKDTAKEHKPSVAKPLADIRGEAEGDENSYEVFRKAVKEYWTTMKEYYKAVSFLLYKLVENIFPEDYCTALVDMMAVDAFAEGDHARADKLMDQGQFFNKKAREADEKSFQKLMETRDDEIVSLDLLGFEPKEALRSLRLHLTSFSGIPSIKYLRVIVENDEEDTTKGKRKRLIMKQLEKESIKWTDEENGQIILIQVDEIDPKHLSFSKK</sequence>
<protein>
    <recommendedName>
        <fullName evidence="1">DUF1771 domain-containing protein</fullName>
    </recommendedName>
</protein>
<dbReference type="Pfam" id="PF08590">
    <property type="entry name" value="DUF1771"/>
    <property type="match status" value="1"/>
</dbReference>
<proteinExistence type="predicted"/>
<dbReference type="AlphaFoldDB" id="A0AAV1R1J8"/>
<keyword evidence="3" id="KW-1185">Reference proteome</keyword>
<feature type="domain" description="DUF1771" evidence="1">
    <location>
        <begin position="361"/>
        <end position="451"/>
    </location>
</feature>
<evidence type="ECO:0000259" key="1">
    <source>
        <dbReference type="SMART" id="SM01162"/>
    </source>
</evidence>
<dbReference type="PANTHER" id="PTHR47872:SF1">
    <property type="entry name" value="NUCLEAR RNA EXPORT FACTOR SDE5-RELATED"/>
    <property type="match status" value="1"/>
</dbReference>
<reference evidence="2 3" key="1">
    <citation type="submission" date="2024-01" db="EMBL/GenBank/DDBJ databases">
        <authorList>
            <person name="Waweru B."/>
        </authorList>
    </citation>
    <scope>NUCLEOTIDE SEQUENCE [LARGE SCALE GENOMIC DNA]</scope>
</reference>
<organism evidence="2 3">
    <name type="scientific">Dovyalis caffra</name>
    <dbReference type="NCBI Taxonomy" id="77055"/>
    <lineage>
        <taxon>Eukaryota</taxon>
        <taxon>Viridiplantae</taxon>
        <taxon>Streptophyta</taxon>
        <taxon>Embryophyta</taxon>
        <taxon>Tracheophyta</taxon>
        <taxon>Spermatophyta</taxon>
        <taxon>Magnoliopsida</taxon>
        <taxon>eudicotyledons</taxon>
        <taxon>Gunneridae</taxon>
        <taxon>Pentapetalae</taxon>
        <taxon>rosids</taxon>
        <taxon>fabids</taxon>
        <taxon>Malpighiales</taxon>
        <taxon>Salicaceae</taxon>
        <taxon>Flacourtieae</taxon>
        <taxon>Dovyalis</taxon>
    </lineage>
</organism>
<dbReference type="Proteomes" id="UP001314170">
    <property type="component" value="Unassembled WGS sequence"/>
</dbReference>
<accession>A0AAV1R1J8</accession>
<comment type="caution">
    <text evidence="2">The sequence shown here is derived from an EMBL/GenBank/DDBJ whole genome shotgun (WGS) entry which is preliminary data.</text>
</comment>
<gene>
    <name evidence="2" type="ORF">DCAF_LOCUS5316</name>
</gene>
<dbReference type="SMART" id="SM01162">
    <property type="entry name" value="DUF1771"/>
    <property type="match status" value="1"/>
</dbReference>
<evidence type="ECO:0000313" key="2">
    <source>
        <dbReference type="EMBL" id="CAK7327601.1"/>
    </source>
</evidence>